<feature type="domain" description="Pseudouridine synthase RsuA/RluA-like" evidence="5">
    <location>
        <begin position="64"/>
        <end position="219"/>
    </location>
</feature>
<dbReference type="SUPFAM" id="SSF55120">
    <property type="entry name" value="Pseudouridine synthase"/>
    <property type="match status" value="1"/>
</dbReference>
<dbReference type="EMBL" id="OB674857">
    <property type="protein sequence ID" value="CAD7235829.1"/>
    <property type="molecule type" value="Genomic_DNA"/>
</dbReference>
<dbReference type="CDD" id="cd02869">
    <property type="entry name" value="PseudoU_synth_RluA_like"/>
    <property type="match status" value="1"/>
</dbReference>
<reference evidence="8" key="1">
    <citation type="submission" date="2020-11" db="EMBL/GenBank/DDBJ databases">
        <authorList>
            <person name="Tran Van P."/>
        </authorList>
    </citation>
    <scope>NUCLEOTIDE SEQUENCE</scope>
</reference>
<feature type="domain" description="DNA polymerase III delta N-terminal" evidence="7">
    <location>
        <begin position="298"/>
        <end position="384"/>
    </location>
</feature>
<dbReference type="InterPro" id="IPR010372">
    <property type="entry name" value="DNA_pol3_delta_N"/>
</dbReference>
<dbReference type="OrthoDB" id="428658at2759"/>
<dbReference type="Pfam" id="PF06144">
    <property type="entry name" value="DNA_pol3_delta"/>
    <property type="match status" value="1"/>
</dbReference>
<dbReference type="CDD" id="cd00165">
    <property type="entry name" value="S4"/>
    <property type="match status" value="1"/>
</dbReference>
<dbReference type="InterPro" id="IPR006145">
    <property type="entry name" value="PsdUridine_synth_RsuA/RluA"/>
</dbReference>
<feature type="domain" description="RNA-binding S4" evidence="6">
    <location>
        <begin position="3"/>
        <end position="35"/>
    </location>
</feature>
<protein>
    <recommendedName>
        <fullName evidence="4">Pseudouridine synthase</fullName>
        <ecNumber evidence="4">5.4.99.-</ecNumber>
    </recommendedName>
</protein>
<dbReference type="GO" id="GO:0006260">
    <property type="term" value="P:DNA replication"/>
    <property type="evidence" value="ECO:0007669"/>
    <property type="project" value="InterPro"/>
</dbReference>
<dbReference type="Pfam" id="PF00849">
    <property type="entry name" value="PseudoU_synth_2"/>
    <property type="match status" value="1"/>
</dbReference>
<dbReference type="Pfam" id="PF01479">
    <property type="entry name" value="S4"/>
    <property type="match status" value="1"/>
</dbReference>
<dbReference type="InterPro" id="IPR020103">
    <property type="entry name" value="PsdUridine_synth_cat_dom_sf"/>
</dbReference>
<feature type="non-terminal residue" evidence="8">
    <location>
        <position position="384"/>
    </location>
</feature>
<keyword evidence="3 4" id="KW-0413">Isomerase</keyword>
<keyword evidence="2" id="KW-0694">RNA-binding</keyword>
<dbReference type="InterPro" id="IPR006225">
    <property type="entry name" value="PsdUridine_synth_RluC/D"/>
</dbReference>
<evidence type="ECO:0000313" key="8">
    <source>
        <dbReference type="EMBL" id="CAD7235829.1"/>
    </source>
</evidence>
<evidence type="ECO:0000256" key="4">
    <source>
        <dbReference type="RuleBase" id="RU362028"/>
    </source>
</evidence>
<dbReference type="GO" id="GO:0003677">
    <property type="term" value="F:DNA binding"/>
    <property type="evidence" value="ECO:0007669"/>
    <property type="project" value="InterPro"/>
</dbReference>
<dbReference type="NCBIfam" id="TIGR00005">
    <property type="entry name" value="rluA_subfam"/>
    <property type="match status" value="1"/>
</dbReference>
<dbReference type="PANTHER" id="PTHR21600:SF44">
    <property type="entry name" value="RIBOSOMAL LARGE SUBUNIT PSEUDOURIDINE SYNTHASE D"/>
    <property type="match status" value="1"/>
</dbReference>
<dbReference type="Gene3D" id="3.40.50.300">
    <property type="entry name" value="P-loop containing nucleotide triphosphate hydrolases"/>
    <property type="match status" value="1"/>
</dbReference>
<dbReference type="EC" id="5.4.99.-" evidence="4"/>
<dbReference type="PANTHER" id="PTHR21600">
    <property type="entry name" value="MITOCHONDRIAL RNA PSEUDOURIDINE SYNTHASE"/>
    <property type="match status" value="1"/>
</dbReference>
<gene>
    <name evidence="8" type="ORF">CTOB1V02_LOCUS13644</name>
</gene>
<comment type="catalytic activity">
    <reaction evidence="4">
        <text>a uridine in RNA = a pseudouridine in RNA</text>
        <dbReference type="Rhea" id="RHEA:48348"/>
        <dbReference type="Rhea" id="RHEA-COMP:12068"/>
        <dbReference type="Rhea" id="RHEA-COMP:12069"/>
        <dbReference type="ChEBI" id="CHEBI:65314"/>
        <dbReference type="ChEBI" id="CHEBI:65315"/>
    </reaction>
</comment>
<dbReference type="Gene3D" id="3.30.2350.10">
    <property type="entry name" value="Pseudouridine synthase"/>
    <property type="match status" value="1"/>
</dbReference>
<dbReference type="InterPro" id="IPR006224">
    <property type="entry name" value="PsdUridine_synth_RluA-like_CS"/>
</dbReference>
<organism evidence="8">
    <name type="scientific">Cyprideis torosa</name>
    <dbReference type="NCBI Taxonomy" id="163714"/>
    <lineage>
        <taxon>Eukaryota</taxon>
        <taxon>Metazoa</taxon>
        <taxon>Ecdysozoa</taxon>
        <taxon>Arthropoda</taxon>
        <taxon>Crustacea</taxon>
        <taxon>Oligostraca</taxon>
        <taxon>Ostracoda</taxon>
        <taxon>Podocopa</taxon>
        <taxon>Podocopida</taxon>
        <taxon>Cytherocopina</taxon>
        <taxon>Cytheroidea</taxon>
        <taxon>Cytherideidae</taxon>
        <taxon>Cyprideis</taxon>
    </lineage>
</organism>
<evidence type="ECO:0000256" key="2">
    <source>
        <dbReference type="ARBA" id="ARBA00022884"/>
    </source>
</evidence>
<dbReference type="GO" id="GO:0003887">
    <property type="term" value="F:DNA-directed DNA polymerase activity"/>
    <property type="evidence" value="ECO:0007669"/>
    <property type="project" value="InterPro"/>
</dbReference>
<dbReference type="InterPro" id="IPR050188">
    <property type="entry name" value="RluA_PseudoU_synthase"/>
</dbReference>
<dbReference type="SUPFAM" id="SSF55174">
    <property type="entry name" value="Alpha-L RNA-binding motif"/>
    <property type="match status" value="1"/>
</dbReference>
<evidence type="ECO:0000259" key="6">
    <source>
        <dbReference type="Pfam" id="PF01479"/>
    </source>
</evidence>
<name>A0A7R8ZSZ5_9CRUS</name>
<accession>A0A7R8ZSZ5</accession>
<dbReference type="InterPro" id="IPR036986">
    <property type="entry name" value="S4_RNA-bd_sf"/>
</dbReference>
<dbReference type="InterPro" id="IPR027417">
    <property type="entry name" value="P-loop_NTPase"/>
</dbReference>
<dbReference type="PROSITE" id="PS50889">
    <property type="entry name" value="S4"/>
    <property type="match status" value="1"/>
</dbReference>
<proteinExistence type="inferred from homology"/>
<dbReference type="Gene3D" id="3.10.290.10">
    <property type="entry name" value="RNA-binding S4 domain"/>
    <property type="match status" value="1"/>
</dbReference>
<dbReference type="AlphaFoldDB" id="A0A7R8ZSZ5"/>
<dbReference type="GO" id="GO:0009360">
    <property type="term" value="C:DNA polymerase III complex"/>
    <property type="evidence" value="ECO:0007669"/>
    <property type="project" value="InterPro"/>
</dbReference>
<dbReference type="FunFam" id="3.30.2350.10:FF:000006">
    <property type="entry name" value="Pseudouridine synthase"/>
    <property type="match status" value="1"/>
</dbReference>
<dbReference type="GO" id="GO:0009982">
    <property type="term" value="F:pseudouridine synthase activity"/>
    <property type="evidence" value="ECO:0007669"/>
    <property type="project" value="InterPro"/>
</dbReference>
<evidence type="ECO:0000259" key="5">
    <source>
        <dbReference type="Pfam" id="PF00849"/>
    </source>
</evidence>
<evidence type="ECO:0000256" key="1">
    <source>
        <dbReference type="ARBA" id="ARBA00010876"/>
    </source>
</evidence>
<evidence type="ECO:0000256" key="3">
    <source>
        <dbReference type="ARBA" id="ARBA00023235"/>
    </source>
</evidence>
<evidence type="ECO:0000259" key="7">
    <source>
        <dbReference type="Pfam" id="PF06144"/>
    </source>
</evidence>
<dbReference type="InterPro" id="IPR002942">
    <property type="entry name" value="S4_RNA-bd"/>
</dbReference>
<sequence length="384" mass="44155">NATRNKVQNGIRSGNVLVNNEPVKPNYKVKAGDEVRVVFSYPPREDDLKAQDIPLNIIYEDDDLCIVDKEAGMVVHPGHGHWEGTLVNALKHHFDQLPSMDHRLDRPGLVHRIDKETSGLLVIAKTELAMQHLAGQFFRREIHRRYKALVWGDLSEDQGRIEVNLARHKKNRLQMAAYPEGDEGKTAITNYQVLERLRYVTLCECRLETGRTHQIRAHMKFLGHPLFNDERYGGDKILAGTKFSKYKQFIDNCFQVMPRMALHAAELGFIHPSTSTYMAFKSELPQDFQSLLDKWRNYGDEPFFIDQVVQAIDAHALDEDAKSFDRHVLYGKDIKWPDVINLLKQFPMFGTRQLVLLKEAQLEKSDMELLEAYVASPAQHSILV</sequence>
<comment type="similarity">
    <text evidence="1 4">Belongs to the pseudouridine synthase RluA family.</text>
</comment>
<dbReference type="GO" id="GO:0003723">
    <property type="term" value="F:RNA binding"/>
    <property type="evidence" value="ECO:0007669"/>
    <property type="project" value="UniProtKB-KW"/>
</dbReference>
<comment type="function">
    <text evidence="4">Responsible for synthesis of pseudouridine from uracil.</text>
</comment>
<dbReference type="GO" id="GO:0000455">
    <property type="term" value="P:enzyme-directed rRNA pseudouridine synthesis"/>
    <property type="evidence" value="ECO:0007669"/>
    <property type="project" value="TreeGrafter"/>
</dbReference>
<dbReference type="PROSITE" id="PS01129">
    <property type="entry name" value="PSI_RLU"/>
    <property type="match status" value="1"/>
</dbReference>
<feature type="non-terminal residue" evidence="8">
    <location>
        <position position="1"/>
    </location>
</feature>